<sequence length="310" mass="33535">MPTLRQLEYLVTIADTQSFVEAARVTNVSQPTLSQQVRALEDRLGVKLLDRGATGAVLTPVGRRIVATARRMLSDARDIMTLAASASDNLTGTLKLGTTPTLGPYLLSPIIAELHRVAPGLRLHVREGIPDDQVRELSRGNIDVVLGPMPMSGDDLTIEPLFREPLHLVGPHDHPLAADEPISPGALAGHPILTLDPRHHIARQTIEIADAYRMAVAPDYYGTSLNSLHQMVASGLGLSVLPSLYLMSDVGGTIGVKTLTVRDWHRHRSIAMAWRKQSPMAASFRLIGEYVQGCARRILDGASPADAAQQ</sequence>
<evidence type="ECO:0000256" key="2">
    <source>
        <dbReference type="ARBA" id="ARBA00023015"/>
    </source>
</evidence>
<dbReference type="Proteomes" id="UP000197783">
    <property type="component" value="Unassembled WGS sequence"/>
</dbReference>
<comment type="similarity">
    <text evidence="1">Belongs to the LysR transcriptional regulatory family.</text>
</comment>
<accession>A0A245ZF11</accession>
<evidence type="ECO:0000313" key="8">
    <source>
        <dbReference type="Proteomes" id="UP000197783"/>
    </source>
</evidence>
<dbReference type="SUPFAM" id="SSF46785">
    <property type="entry name" value="Winged helix' DNA-binding domain"/>
    <property type="match status" value="1"/>
</dbReference>
<protein>
    <submittedName>
        <fullName evidence="7">Hydrogen peroxide-inducible protein activator</fullName>
    </submittedName>
</protein>
<keyword evidence="3" id="KW-0238">DNA-binding</keyword>
<dbReference type="Gene3D" id="1.10.10.10">
    <property type="entry name" value="Winged helix-like DNA-binding domain superfamily/Winged helix DNA-binding domain"/>
    <property type="match status" value="1"/>
</dbReference>
<dbReference type="FunFam" id="1.10.10.10:FF:000001">
    <property type="entry name" value="LysR family transcriptional regulator"/>
    <property type="match status" value="1"/>
</dbReference>
<dbReference type="GO" id="GO:0003677">
    <property type="term" value="F:DNA binding"/>
    <property type="evidence" value="ECO:0007669"/>
    <property type="project" value="UniProtKB-KW"/>
</dbReference>
<keyword evidence="8" id="KW-1185">Reference proteome</keyword>
<dbReference type="Pfam" id="PF03466">
    <property type="entry name" value="LysR_substrate"/>
    <property type="match status" value="1"/>
</dbReference>
<proteinExistence type="inferred from homology"/>
<dbReference type="InterPro" id="IPR036388">
    <property type="entry name" value="WH-like_DNA-bd_sf"/>
</dbReference>
<gene>
    <name evidence="7" type="primary">oxyR_2</name>
    <name evidence="7" type="ORF">SPMU_31590</name>
</gene>
<dbReference type="Pfam" id="PF00126">
    <property type="entry name" value="HTH_1"/>
    <property type="match status" value="1"/>
</dbReference>
<evidence type="ECO:0000256" key="5">
    <source>
        <dbReference type="ARBA" id="ARBA00023163"/>
    </source>
</evidence>
<evidence type="ECO:0000256" key="4">
    <source>
        <dbReference type="ARBA" id="ARBA00023159"/>
    </source>
</evidence>
<dbReference type="PROSITE" id="PS50931">
    <property type="entry name" value="HTH_LYSR"/>
    <property type="match status" value="1"/>
</dbReference>
<comment type="caution">
    <text evidence="7">The sequence shown here is derived from an EMBL/GenBank/DDBJ whole genome shotgun (WGS) entry which is preliminary data.</text>
</comment>
<organism evidence="7 8">
    <name type="scientific">Sphingomonas mucosissima</name>
    <dbReference type="NCBI Taxonomy" id="370959"/>
    <lineage>
        <taxon>Bacteria</taxon>
        <taxon>Pseudomonadati</taxon>
        <taxon>Pseudomonadota</taxon>
        <taxon>Alphaproteobacteria</taxon>
        <taxon>Sphingomonadales</taxon>
        <taxon>Sphingomonadaceae</taxon>
        <taxon>Sphingomonas</taxon>
    </lineage>
</organism>
<dbReference type="Gene3D" id="3.40.190.10">
    <property type="entry name" value="Periplasmic binding protein-like II"/>
    <property type="match status" value="2"/>
</dbReference>
<reference evidence="7 8" key="1">
    <citation type="submission" date="2017-03" db="EMBL/GenBank/DDBJ databases">
        <title>Genome sequence of Sphingomonas mucosissima DSM 17494.</title>
        <authorList>
            <person name="Poehlein A."/>
            <person name="Wuebbeler J.H."/>
            <person name="Steinbuechel A."/>
            <person name="Daniel R."/>
        </authorList>
    </citation>
    <scope>NUCLEOTIDE SEQUENCE [LARGE SCALE GENOMIC DNA]</scope>
    <source>
        <strain evidence="7 8">DSM 17494</strain>
    </source>
</reference>
<feature type="domain" description="HTH lysR-type" evidence="6">
    <location>
        <begin position="2"/>
        <end position="59"/>
    </location>
</feature>
<dbReference type="SUPFAM" id="SSF53850">
    <property type="entry name" value="Periplasmic binding protein-like II"/>
    <property type="match status" value="1"/>
</dbReference>
<dbReference type="InterPro" id="IPR005119">
    <property type="entry name" value="LysR_subst-bd"/>
</dbReference>
<dbReference type="OrthoDB" id="9775392at2"/>
<evidence type="ECO:0000256" key="1">
    <source>
        <dbReference type="ARBA" id="ARBA00009437"/>
    </source>
</evidence>
<keyword evidence="5" id="KW-0804">Transcription</keyword>
<dbReference type="CDD" id="cd08411">
    <property type="entry name" value="PBP2_OxyR"/>
    <property type="match status" value="1"/>
</dbReference>
<dbReference type="PRINTS" id="PR00039">
    <property type="entry name" value="HTHLYSR"/>
</dbReference>
<keyword evidence="4" id="KW-0010">Activator</keyword>
<dbReference type="EMBL" id="NBBJ01000006">
    <property type="protein sequence ID" value="OWK28303.1"/>
    <property type="molecule type" value="Genomic_DNA"/>
</dbReference>
<dbReference type="GO" id="GO:0032993">
    <property type="term" value="C:protein-DNA complex"/>
    <property type="evidence" value="ECO:0007669"/>
    <property type="project" value="TreeGrafter"/>
</dbReference>
<dbReference type="InterPro" id="IPR000847">
    <property type="entry name" value="LysR_HTH_N"/>
</dbReference>
<dbReference type="AlphaFoldDB" id="A0A245ZF11"/>
<evidence type="ECO:0000259" key="6">
    <source>
        <dbReference type="PROSITE" id="PS50931"/>
    </source>
</evidence>
<name>A0A245ZF11_9SPHN</name>
<evidence type="ECO:0000256" key="3">
    <source>
        <dbReference type="ARBA" id="ARBA00023125"/>
    </source>
</evidence>
<dbReference type="GO" id="GO:0003700">
    <property type="term" value="F:DNA-binding transcription factor activity"/>
    <property type="evidence" value="ECO:0007669"/>
    <property type="project" value="InterPro"/>
</dbReference>
<dbReference type="RefSeq" id="WP_088335053.1">
    <property type="nucleotide sequence ID" value="NZ_NBBJ01000006.1"/>
</dbReference>
<dbReference type="PANTHER" id="PTHR30346">
    <property type="entry name" value="TRANSCRIPTIONAL DUAL REGULATOR HCAR-RELATED"/>
    <property type="match status" value="1"/>
</dbReference>
<keyword evidence="2" id="KW-0805">Transcription regulation</keyword>
<dbReference type="InterPro" id="IPR036390">
    <property type="entry name" value="WH_DNA-bd_sf"/>
</dbReference>
<evidence type="ECO:0000313" key="7">
    <source>
        <dbReference type="EMBL" id="OWK28303.1"/>
    </source>
</evidence>
<dbReference type="PANTHER" id="PTHR30346:SF26">
    <property type="entry name" value="HYDROGEN PEROXIDE-INDUCIBLE GENES ACTIVATOR"/>
    <property type="match status" value="1"/>
</dbReference>